<dbReference type="InterPro" id="IPR029058">
    <property type="entry name" value="AB_hydrolase_fold"/>
</dbReference>
<dbReference type="PANTHER" id="PTHR45527:SF1">
    <property type="entry name" value="FATTY ACID SYNTHASE"/>
    <property type="match status" value="1"/>
</dbReference>
<dbReference type="InterPro" id="IPR020845">
    <property type="entry name" value="AMP-binding_CS"/>
</dbReference>
<dbReference type="Gene3D" id="2.30.38.10">
    <property type="entry name" value="Luciferase, Domain 3"/>
    <property type="match status" value="4"/>
</dbReference>
<dbReference type="NCBIfam" id="TIGR01733">
    <property type="entry name" value="AA-adenyl-dom"/>
    <property type="match status" value="6"/>
</dbReference>
<keyword evidence="2" id="KW-0596">Phosphopantetheine</keyword>
<evidence type="ECO:0000256" key="3">
    <source>
        <dbReference type="ARBA" id="ARBA00022553"/>
    </source>
</evidence>
<proteinExistence type="predicted"/>
<dbReference type="FunFam" id="2.30.38.10:FF:000001">
    <property type="entry name" value="Non-ribosomal peptide synthetase PvdI"/>
    <property type="match status" value="4"/>
</dbReference>
<dbReference type="NCBIfam" id="NF004282">
    <property type="entry name" value="PRK05691.1"/>
    <property type="match status" value="6"/>
</dbReference>
<dbReference type="Gene3D" id="3.40.50.1820">
    <property type="entry name" value="alpha/beta hydrolase"/>
    <property type="match status" value="1"/>
</dbReference>
<dbReference type="InterPro" id="IPR025110">
    <property type="entry name" value="AMP-bd_C"/>
</dbReference>
<feature type="domain" description="Carrier" evidence="4">
    <location>
        <begin position="4731"/>
        <end position="4806"/>
    </location>
</feature>
<dbReference type="Pfam" id="PF13193">
    <property type="entry name" value="AMP-binding_C"/>
    <property type="match status" value="4"/>
</dbReference>
<dbReference type="GO" id="GO:0072330">
    <property type="term" value="P:monocarboxylic acid biosynthetic process"/>
    <property type="evidence" value="ECO:0007669"/>
    <property type="project" value="UniProtKB-ARBA"/>
</dbReference>
<dbReference type="SUPFAM" id="SSF53474">
    <property type="entry name" value="alpha/beta-Hydrolases"/>
    <property type="match status" value="1"/>
</dbReference>
<dbReference type="OrthoDB" id="5475787at2"/>
<protein>
    <recommendedName>
        <fullName evidence="4">Carrier domain-containing protein</fullName>
    </recommendedName>
</protein>
<feature type="domain" description="Carrier" evidence="4">
    <location>
        <begin position="1564"/>
        <end position="1639"/>
    </location>
</feature>
<evidence type="ECO:0000313" key="5">
    <source>
        <dbReference type="EMBL" id="GED99905.1"/>
    </source>
</evidence>
<dbReference type="Gene3D" id="3.30.559.30">
    <property type="entry name" value="Nonribosomal peptide synthetase, condensation domain"/>
    <property type="match status" value="5"/>
</dbReference>
<gene>
    <name evidence="5" type="ORF">nbrc107696_03520</name>
</gene>
<comment type="caution">
    <text evidence="5">The sequence shown here is derived from an EMBL/GenBank/DDBJ whole genome shotgun (WGS) entry which is preliminary data.</text>
</comment>
<dbReference type="InterPro" id="IPR020806">
    <property type="entry name" value="PKS_PP-bd"/>
</dbReference>
<feature type="domain" description="Carrier" evidence="4">
    <location>
        <begin position="3668"/>
        <end position="3743"/>
    </location>
</feature>
<organism evidence="5 6">
    <name type="scientific">Gordonia spumicola</name>
    <dbReference type="NCBI Taxonomy" id="589161"/>
    <lineage>
        <taxon>Bacteria</taxon>
        <taxon>Bacillati</taxon>
        <taxon>Actinomycetota</taxon>
        <taxon>Actinomycetes</taxon>
        <taxon>Mycobacteriales</taxon>
        <taxon>Gordoniaceae</taxon>
        <taxon>Gordonia</taxon>
    </lineage>
</organism>
<dbReference type="InterPro" id="IPR036736">
    <property type="entry name" value="ACP-like_sf"/>
</dbReference>
<dbReference type="SMART" id="SM00823">
    <property type="entry name" value="PKS_PP"/>
    <property type="match status" value="6"/>
</dbReference>
<evidence type="ECO:0000313" key="6">
    <source>
        <dbReference type="Proteomes" id="UP000444960"/>
    </source>
</evidence>
<dbReference type="CDD" id="cd05930">
    <property type="entry name" value="A_NRPS"/>
    <property type="match status" value="5"/>
</dbReference>
<dbReference type="GO" id="GO:0047527">
    <property type="term" value="F:2,3-dihydroxybenzoate-serine ligase activity"/>
    <property type="evidence" value="ECO:0007669"/>
    <property type="project" value="TreeGrafter"/>
</dbReference>
<dbReference type="CDD" id="cd19540">
    <property type="entry name" value="LCL_NRPS-like"/>
    <property type="match status" value="5"/>
</dbReference>
<dbReference type="GO" id="GO:0031177">
    <property type="term" value="F:phosphopantetheine binding"/>
    <property type="evidence" value="ECO:0007669"/>
    <property type="project" value="InterPro"/>
</dbReference>
<dbReference type="InterPro" id="IPR009081">
    <property type="entry name" value="PP-bd_ACP"/>
</dbReference>
<dbReference type="SUPFAM" id="SSF56801">
    <property type="entry name" value="Acetyl-CoA synthetase-like"/>
    <property type="match status" value="6"/>
</dbReference>
<dbReference type="Gene3D" id="3.30.300.30">
    <property type="match status" value="6"/>
</dbReference>
<dbReference type="Pfam" id="PF00668">
    <property type="entry name" value="Condensation"/>
    <property type="match status" value="5"/>
</dbReference>
<evidence type="ECO:0000256" key="1">
    <source>
        <dbReference type="ARBA" id="ARBA00001957"/>
    </source>
</evidence>
<dbReference type="InterPro" id="IPR001031">
    <property type="entry name" value="Thioesterase"/>
</dbReference>
<keyword evidence="6" id="KW-1185">Reference proteome</keyword>
<dbReference type="UniPathway" id="UPA00011"/>
<dbReference type="FunFam" id="1.10.1200.10:FF:000016">
    <property type="entry name" value="Non-ribosomal peptide synthase"/>
    <property type="match status" value="1"/>
</dbReference>
<dbReference type="Gene3D" id="3.40.50.12780">
    <property type="entry name" value="N-terminal domain of ligase-like"/>
    <property type="match status" value="2"/>
</dbReference>
<dbReference type="FunFam" id="3.40.50.12780:FF:000012">
    <property type="entry name" value="Non-ribosomal peptide synthetase"/>
    <property type="match status" value="3"/>
</dbReference>
<dbReference type="Pfam" id="PF00501">
    <property type="entry name" value="AMP-binding"/>
    <property type="match status" value="6"/>
</dbReference>
<dbReference type="GO" id="GO:0043041">
    <property type="term" value="P:amino acid activation for nonribosomal peptide biosynthetic process"/>
    <property type="evidence" value="ECO:0007669"/>
    <property type="project" value="TreeGrafter"/>
</dbReference>
<dbReference type="InterPro" id="IPR006162">
    <property type="entry name" value="Ppantetheine_attach_site"/>
</dbReference>
<keyword evidence="3" id="KW-0597">Phosphoprotein</keyword>
<accession>A0A7I9V3B7</accession>
<sequence>MPELASSDRTTMSAPGAATALICGDRRVSYDEFAARTSALAAELRAAGVGRDVAVAVRIPRSVEMIVAVHAIVQAGGHYVPLGADMPDDRVRYILDTSGARLCLVAPGDDAEGALVVDCSGPTPDVARRDAVGVLGDTAAYTLFTSGSTGRPKGVTVSHRAIVNRLVWMRDMYGLGADDVFLQKTPITFDVSVWELFLPAAVGAALVIADPDRHGDPDHLDALIRTHGVSVVHFVPSMMAAFTDVLGDRLSALTSLRRVFTSGEALTPATAGPILRALPDAELHNLYGPTEAAVDVTAHRVSAADVTVPIGAPVPETTVHVLDAALSVTPVGVPGELYLGGVQLARGYATRPDLTAERFVADPFGAPGDRLYRTGDLVRWNAAGLLEYLGRTDFQVKLRGQRLELGEVEAAMAAVPGVVHAAAAVVDTPAGQHLVGYIAPDTVDPAVVDDRLAESLPAYMRPSRWVRLAAMPLNSAGKVDRKALPQPASAPVEHVDAATPDEAAVANLYADLLGADRVGVTESFFDLGGNSLAATRIAARVSEALGVAVSVRDVFDAPSVRALVALVAGRGAALPPVTVIDPRPARIPLSYQQQRMWFINRFDTSSTTYTIPAVMRLTGPVDDHALIAALVDAVTRHEVLRTTFPAVDGVPEQRVHAPRDAAARLDVAVTDSLADVETALRSGFDVTVDFPLRARLHRTSDDELLLAVAVHHIAADGESLGPLLRDVFTAYAARAAGHEPTFEPLDVQFADYAIWQRTVLGDIDDRESVIGRQLGEWTQRLSGLPDVLDLPADRPRPRVASHRAGGVDFTISPDVADRLERLAADSAATPFMVLHTVLAVLLSRLSGTDDIAVATPVAGRGRPELEGSVGMFVNTLVLRTRVEPGTAFEDLLGLVRAADIEAFASSDVPFEALVEAVDPVRSEAFAPLAQVMLSVAEAVPSTAADEIAGVVVSPVDGGIESNDFDLMLGVQTPAEGQAWTGRLVYATDLFDEPTIRAFVDRLLRLLDELSARPATPVGDADVLTSDQIRAIAALELGPATELPEHATIAEAVAAQVSRTPAAPALLSGDRTVSYGEFGHRVARLATRIAATGVTAGDAVAVCIPRSVEMMVALHAVVAAGAQYVPIDLAAPADRAEYMLTTADAKALLVSDGAAVRDVVAAAVDNALTVVAVDESDEIGHPDADLLRSTLVGVPAESAAYTLFTSGSTGRPKGVTLDHRAVLNRLWWGLGELPIDESDRVVQKTPYTFDCSVPELFAPLMRGATLVVLRDGGHLDPVYVAEEIARTRATMVHFVPSMLSVFLEVAGAERLAALDSVRIVSTTGEALPPAVAAATRQVWPDAMFYNLYGPTEAAVEITAFAIGDVSPDDPTVSIGTPVWNSSALVLDSRLRRVPAGVPGELYLGGVQLAHGYAARPDLTAERFVADPFGAPGSRLYRTGDLVRRTADGGIEYLGRTDFQVKLRGQRIELGEIESVLAGAPGVVHAAATVASAPGGGEHLVGYLAGAPGDVVDLDLVKAEATRALPGYMVPTVWMVLEDIALNTAGKIDRKSLPTPEFGGGTEIVEPATDDERVGAAVFADVLGVDEVSVSESFFDAGGNSLSAMRLVARLSDAWGVELTARDLFDAPTVRELAATIVGRAAALGPITRVDPRPDVVPLSFAQQRMWFINRLEPHAATYNIPLVLRLTGALDAAALELAVHDVLARHDILRTSFPDVDGVPRQDIADVDQIVGRLDWAVVDSDVAVESAVTGGFDLANDWPLRVRLRRVTPDEHLFALVVHHIAADGESMGPLVADLVASYAARVEGRSPVLPDLDLQFADVALWQHQALTSGDAGTSVLDRQLAYWTATLDGAPELLDLPADRPRPAVAGGVGGRSLFTIPADLAARVSALATRTGTTEFMVLHATLSVLLARLSASDDVTIATPVAGRNQAGLDRMIGMFVNTLVLRTRIDVAASFVDTLAAVRDIDLAAFANSDVPFEQVVEAVDPVRSEAFAPLAQTMLSFDPGASVAGMSLDVAGVTIAGVPLPDPPAQVDLQFVVAPSSDGDWTGETVFAADLFDASTVESLTSRYVALLDSLVSSPEVGVGDAALLTDAEAASIASTHRGPEVSVSDMVPVATAVATRAVRAPDAVALIHGDRDVTYAEFGSRVARLAERLVAAGVGRETAVAVCIPRSVEMMVAIHATVAAGGQYVPIDLAAPVDRAEYMLTTAGAVALLVADGDAVPGVVAAARAAGAAVVTVDERDRLDASPTALADFVETRPVRGDGAMYTLFTSGSTGKPKGVTLPHDAVVNRLWWGLGELPIDESDRVVQKTPYTFDCSVPELFAPLMRGATLVVLRDGGHLDPVYVAEEIARTRATMVHFVPSMLSVFLEVAGAERLAALDSVRIVSTTGEALPPAVAASTRRAWPDAMFYNLYGPTEAAVEITAFAIGDVSPDDSTVSIGTPVWNSSALVLDSRLRMLPIGVPGELYLGGVQLARGYAARPDLTAERFVADPFGAPGSRLYRTGDLVRRTADGGIEYLGRTDFQVKLRGQRIELGEIESVLAGAPGVVHAAATVASAPGGGEHLVGYVSGTPGHPVDLDLVKAEATRALPGYMVPTVWMVLEDIALNTAGKIDRKSLPAPEFTAAERVAPASDAEQAVADVFADVLGVDEIGVTDDFFDVGGNSLSAMRLVARISAALDVDVTIRDLFDAPTVREIVVATAGRAPALPPVTAVVPRPDTIPLSFAQQRMWFINRFEPGTGAYNIPAVLRLTGRLDTIALRRALEDVVVRHEVLRTTFPAVDGEPHQLVAAADAVPTTLDWRTVGSREEILADASAGFDLAVDWPLRARLWRVSADEHVFAIVAHHIAADGESMGPLVTDVVAAYDARANGLAPRFAPLDVQFADYALWQHRVLGSADDTGSIIARQREEWVRRLEGAPDAVDLPSDRRRPAVASGRGARVATVIPESIGRAVVDVAAATGATGFMVLHATLAALVSRLASTDDVVISTAVAGRGQESLDRLVGMFVNTLALRTRVRPGMTFDDLIAQVREVDTAAFVNADVPFEQVVEAVDPVRSEAFAPLAQVSLAYEVHTAPAAAVDVGALHVSRYDDLDVPARLDLHFAVDAAAAGEWTLTVDYATDLFDAGTVRGFAESFVALLAQFTGDHLAARVGVADLVPAADLEALTTHATPVVAPVPLGELWDRHGCAEPGGLVAGPDSMSRADFDSTTNALARDLIARGLGAGDLVAILMRRSAHAAVAVAAISKAGAAFVNIDPTQPVARRDEILADSGAVFGLTVSAHDAPAVLEWLDVDTFSATGDVSPVRRAELVRAVHPDDLAYLIYTSGSTGKPKGAAVGQRGLANLVENQRQILGLGASSRMVNVASPTFDASVFEILALCTGAGVVISPPDVFGGDELTRVLADGRATHIVMTPSAIESLDPASLPDLAVLASVGEACPPDLRIRWVAAGRTFFNLYGPTESTIWGTGTRPLDADGPITIGGPPPGLGALVLGDGLRPVPVGVPGELYLTGDALALGYLGRPDLSADRFVACPFGPPGTRMYRTGDRVTRLPSGDLDYLGRVDFQVKLRGQRIELGEIESVLAHAPGVRSVAVVVATAPSGGDALVAYVSGDDLDRDGLVDYAATRLVGYMRPTAWSILESMPLTVAGKVDRRGLPEPEFGSGEIVEPSGPAESAVAAVFADVLGVTGVSVVESFFDAGGNSLAAMRVAARVSDALGVDVGVRDLFDAPTVRDLVRAVAGRALVLPPVVAVDPRPEHPPLSFAQQRMWFINRFEPGNATYNLPVVLRLTGPLDVAALHAAVVDVVTRHEVLRTMFPDVEGTPYQRIDDPDAVVDRLDWRIVDTEDAVAEAVTTGFDLAREWPIRARLLAVADDEHVFALVAHHIAADGESLGPLVADVVGAYVARSGGRIPQFADLPVQFADYAIWQRNVLGETDDPDSIVGRQLAFWKDALAGLPDLLEIPTDRPRPQVASGAGAVADLVIDADVAAKIGDVAAAAGATPFMVLDAALAVLLARLSATDDVAIATPVAGRGRRELDAVVGMFVNTLVLRSRVDLRESFADLLARTRADVLAAYGNADVPFESVVEAVDPVRSEAFSPLAQVMLSFDPAASASAVDLPAGDIVISAVGQDTPPAQVDLTVTVASAVDGDWHGSITYATDLFDASSVTAFGRRLVALLDGLLSDVDSPVGDAPVLFADEIEATNASAVGAARELPPEDLASAVAAASAAHPDRTALVFRDRTVAYGEFAARVATLGRELIAAGVGPDVAVAVCIPRSVELMVAIHAVVAAGGQYVPVDPSAPAERVEYMLTTAGATLALVRAGRPAPEPIAGLDPSFRVIEVDADAPFDPSAGPIDVAERLGTLRPEHAVYTIFTSGSTGRPKGVTLTHAAVVNRLRWGLDELPIDQDDLVVLKTPYTFDCSVAELFAPLMQGSRLLIAEPDGHLDPVYMAELIADSGATMAHFVPSMLSVFLELAGPERLARLDRLRIISTTGEALPPSVAAHTRAAVPDAVLYNLYGPTEAAVEITYQRLDDVDDVVPIGVPVWNSTAYVLDGRLHPVAEGVPGELYVGGVQLARGYAARPDLTADRFLADPFGPSGSRMYRTGDLVRRNRAGELEYLGRTDFQVKLRGQRIELGEIEAAVAQAPGVVHVSVTVAAAPDGGEHLVAYVAGAPGETLDIDEIRRVIATPLPEYMRPTVWMPLDEIPLNTAGKLDRKALPAPVFAASEHIAPEGPDETAVAAVFADVLGVDVVGVTDSFFDVGGNSLSAMRLAARTGEVLGVSVSVRDVFDAPTVRDLVASVSSAPSSLAPITAIVPRPAVVPLSFAQQRMWFINRLDHTSGMYNIPAVLALTGPLDVDAMRAAVVDVITRHEVLRTLFVEHDGTPSQLIVDEESAAEMLDWRICASSELSDAVTRGFHLATELPIRVRLVESGPGRHVLAVVTHHIAADGQSMGPMVTDLVTAYTARAAGLAPGFTPLDVQFADYAIWQHTELGSVDAPDSLIANQADYWRAQLDGIPDVLTLPSDRPRPQRASMIGATVDFTVDARIGSAVTRLAAEHGATPFMVVHAALSVLLARLSATDDIVVGTPIAGRGRRVLDPLVGMFVNTLALRVPVDVGTSFADLVGRVKSTDLDAFANADVPFETLVDVLNPARSEAFAPLAQVSLAVDSAVGATGAAQLGELTVEAVTDAQVPARVDLSFDVHQHGEGDDWTGSLTYAVDMFDESTARRFVAAFATLLDALTSEPTLPVGDVDIVTADDRRLVDEWSLGRGAPATTAPDERERSLSPVLADATAAHPDEAIALITDAGEYTFAEVRARVNALAHRLVEAGVRPETAVGVSIPRSADMFIALHAVITAGGQYVPIVIDGPAGRAEYVVETAGIEVVVTSTRYGRPDWFDEATMTAIELDVADDLSGRRTHAPVTAARPDNAMYTLFTSGSTGRPKGVTVSRRSVMSLMRDEAVYYPFTASDRYVYALDYTFDASVLDLFRGMINGGAVVIVPPGGHRDPWAMQRAIVEHSVTAVDLAPAQLAPMVSELSADEVAAMAPVRFVFTGGEAVTPALASALHSAFPNATLFNQYGPTETVIYSTVGAVPRHADPVTIGSPTPGSIGRILDRRLRPVGPGVPGELYIGGVQVSRGYSGRTALTAERFVADPYGAAGDRLYRTGDMVRWTADGEIEYLGRTDFQVKLRGQRLELGEIETVIAAADGVSQVAVVLSTGRDGGQFLTAYVTGTGLSQERLAEYASRTLVAYMRPSVWMVLDEMPLNPAHKIDRARLPEPAFTGADYVEPVGETARAVAEVYGDLLSVDRVSATTSFFDLGGNSLSAARVVARLRDRHGLEVDLAWLFEDATVQGLADRIDTGADHSDGVLLPLRSDGAKAPLFCVHPAGGLAWFFGGLVPYLDDRPVYGLQDPHVVAGEESAPDVESLAARYVDEIRSVQPEGPYHLLGWSIGGTLAFEMARGLEAIGQEVGYLGVMDASLTAAESAEPTEPVDAADTVGDLLGSWRDLFDLGDDVHAASPEEVAAIVREQIAGMGLLADDQVERIMNSFASSGDILRGYSPGRLSGDVHFFTATADKDDPAAFRAVWAGHVDGDVHNVDVDTHHLGMADAASLAVIGPAVDAALRLAD</sequence>
<dbReference type="InterPro" id="IPR001242">
    <property type="entry name" value="Condensation_dom"/>
</dbReference>
<dbReference type="FunFam" id="3.40.50.980:FF:000002">
    <property type="entry name" value="Enterobactin synthetase component F"/>
    <property type="match status" value="1"/>
</dbReference>
<dbReference type="FunFam" id="3.30.300.30:FF:000015">
    <property type="entry name" value="Nonribosomal peptide synthase SidD"/>
    <property type="match status" value="1"/>
</dbReference>
<feature type="domain" description="Carrier" evidence="4">
    <location>
        <begin position="2632"/>
        <end position="2707"/>
    </location>
</feature>
<dbReference type="Gene3D" id="3.40.50.980">
    <property type="match status" value="8"/>
</dbReference>
<dbReference type="GO" id="GO:0009366">
    <property type="term" value="C:enterobactin synthetase complex"/>
    <property type="evidence" value="ECO:0007669"/>
    <property type="project" value="TreeGrafter"/>
</dbReference>
<dbReference type="Pfam" id="PF00975">
    <property type="entry name" value="Thioesterase"/>
    <property type="match status" value="1"/>
</dbReference>
<dbReference type="Gene3D" id="3.30.559.10">
    <property type="entry name" value="Chloramphenicol acetyltransferase-like domain"/>
    <property type="match status" value="5"/>
</dbReference>
<dbReference type="InterPro" id="IPR000873">
    <property type="entry name" value="AMP-dep_synth/lig_dom"/>
</dbReference>
<dbReference type="SUPFAM" id="SSF47336">
    <property type="entry name" value="ACP-like"/>
    <property type="match status" value="6"/>
</dbReference>
<comment type="cofactor">
    <cofactor evidence="1">
        <name>pantetheine 4'-phosphate</name>
        <dbReference type="ChEBI" id="CHEBI:47942"/>
    </cofactor>
</comment>
<evidence type="ECO:0000259" key="4">
    <source>
        <dbReference type="PROSITE" id="PS50075"/>
    </source>
</evidence>
<dbReference type="SUPFAM" id="SSF52777">
    <property type="entry name" value="CoA-dependent acyltransferases"/>
    <property type="match status" value="10"/>
</dbReference>
<reference evidence="6" key="1">
    <citation type="submission" date="2019-06" db="EMBL/GenBank/DDBJ databases">
        <title>Gordonia isolated from sludge of a wastewater treatment plant.</title>
        <authorList>
            <person name="Tamura T."/>
            <person name="Aoyama K."/>
            <person name="Kang Y."/>
            <person name="Saito S."/>
            <person name="Akiyama N."/>
            <person name="Yazawa K."/>
            <person name="Gonoi T."/>
            <person name="Mikami Y."/>
        </authorList>
    </citation>
    <scope>NUCLEOTIDE SEQUENCE [LARGE SCALE GENOMIC DNA]</scope>
    <source>
        <strain evidence="6">NBRC 107696</strain>
    </source>
</reference>
<name>A0A7I9V3B7_9ACTN</name>
<dbReference type="Pfam" id="PF00550">
    <property type="entry name" value="PP-binding"/>
    <property type="match status" value="6"/>
</dbReference>
<dbReference type="EMBL" id="BJOV01000001">
    <property type="protein sequence ID" value="GED99905.1"/>
    <property type="molecule type" value="Genomic_DNA"/>
</dbReference>
<dbReference type="GO" id="GO:0009239">
    <property type="term" value="P:enterobactin biosynthetic process"/>
    <property type="evidence" value="ECO:0007669"/>
    <property type="project" value="TreeGrafter"/>
</dbReference>
<dbReference type="InterPro" id="IPR010071">
    <property type="entry name" value="AA_adenyl_dom"/>
</dbReference>
<dbReference type="NCBIfam" id="NF003417">
    <property type="entry name" value="PRK04813.1"/>
    <property type="match status" value="6"/>
</dbReference>
<dbReference type="PANTHER" id="PTHR45527">
    <property type="entry name" value="NONRIBOSOMAL PEPTIDE SYNTHETASE"/>
    <property type="match status" value="1"/>
</dbReference>
<dbReference type="GO" id="GO:0005829">
    <property type="term" value="C:cytosol"/>
    <property type="evidence" value="ECO:0007669"/>
    <property type="project" value="TreeGrafter"/>
</dbReference>
<dbReference type="Proteomes" id="UP000444960">
    <property type="component" value="Unassembled WGS sequence"/>
</dbReference>
<evidence type="ECO:0000256" key="2">
    <source>
        <dbReference type="ARBA" id="ARBA00022450"/>
    </source>
</evidence>
<dbReference type="Gene3D" id="1.10.1200.10">
    <property type="entry name" value="ACP-like"/>
    <property type="match status" value="5"/>
</dbReference>
<dbReference type="PROSITE" id="PS50075">
    <property type="entry name" value="CARRIER"/>
    <property type="match status" value="6"/>
</dbReference>
<dbReference type="GO" id="GO:0008610">
    <property type="term" value="P:lipid biosynthetic process"/>
    <property type="evidence" value="ECO:0007669"/>
    <property type="project" value="UniProtKB-ARBA"/>
</dbReference>
<dbReference type="PROSITE" id="PS00455">
    <property type="entry name" value="AMP_BINDING"/>
    <property type="match status" value="1"/>
</dbReference>
<dbReference type="InterPro" id="IPR042099">
    <property type="entry name" value="ANL_N_sf"/>
</dbReference>
<feature type="domain" description="Carrier" evidence="4">
    <location>
        <begin position="5791"/>
        <end position="5866"/>
    </location>
</feature>
<dbReference type="InterPro" id="IPR045851">
    <property type="entry name" value="AMP-bd_C_sf"/>
</dbReference>
<dbReference type="PROSITE" id="PS00012">
    <property type="entry name" value="PHOSPHOPANTETHEINE"/>
    <property type="match status" value="5"/>
</dbReference>
<dbReference type="InterPro" id="IPR023213">
    <property type="entry name" value="CAT-like_dom_sf"/>
</dbReference>
<feature type="domain" description="Carrier" evidence="4">
    <location>
        <begin position="496"/>
        <end position="571"/>
    </location>
</feature>